<keyword evidence="3" id="KW-0862">Zinc</keyword>
<accession>A0ABN8CLQ9</accession>
<evidence type="ECO:0000313" key="7">
    <source>
        <dbReference type="EMBL" id="CAH0513363.1"/>
    </source>
</evidence>
<reference evidence="7 8" key="1">
    <citation type="submission" date="2021-11" db="EMBL/GenBank/DDBJ databases">
        <authorList>
            <person name="Islam A."/>
            <person name="Islam S."/>
            <person name="Flora M.S."/>
            <person name="Rahman M."/>
            <person name="Ziaur R.M."/>
            <person name="Epstein J.H."/>
            <person name="Hassan M."/>
            <person name="Klassen M."/>
            <person name="Woodard K."/>
            <person name="Webb A."/>
            <person name="Webby R.J."/>
            <person name="El Zowalaty M.E."/>
        </authorList>
    </citation>
    <scope>NUCLEOTIDE SEQUENCE [LARGE SCALE GENOMIC DNA]</scope>
    <source>
        <strain evidence="7">Pbs1</strain>
    </source>
</reference>
<dbReference type="EMBL" id="CAKLCB010000010">
    <property type="protein sequence ID" value="CAH0513363.1"/>
    <property type="molecule type" value="Genomic_DNA"/>
</dbReference>
<proteinExistence type="predicted"/>
<evidence type="ECO:0000256" key="3">
    <source>
        <dbReference type="ARBA" id="ARBA00022833"/>
    </source>
</evidence>
<gene>
    <name evidence="7" type="ORF">PBS001_LOCUS178</name>
</gene>
<evidence type="ECO:0000313" key="8">
    <source>
        <dbReference type="Proteomes" id="UP001158986"/>
    </source>
</evidence>
<organism evidence="7 8">
    <name type="scientific">Peronospora belbahrii</name>
    <dbReference type="NCBI Taxonomy" id="622444"/>
    <lineage>
        <taxon>Eukaryota</taxon>
        <taxon>Sar</taxon>
        <taxon>Stramenopiles</taxon>
        <taxon>Oomycota</taxon>
        <taxon>Peronosporomycetes</taxon>
        <taxon>Peronosporales</taxon>
        <taxon>Peronosporaceae</taxon>
        <taxon>Peronospora</taxon>
    </lineage>
</organism>
<evidence type="ECO:0000256" key="4">
    <source>
        <dbReference type="PROSITE-ProRule" id="PRU00175"/>
    </source>
</evidence>
<dbReference type="Gene3D" id="3.30.40.10">
    <property type="entry name" value="Zinc/RING finger domain, C3HC4 (zinc finger)"/>
    <property type="match status" value="1"/>
</dbReference>
<keyword evidence="5" id="KW-0472">Membrane</keyword>
<keyword evidence="2 4" id="KW-0863">Zinc-finger</keyword>
<keyword evidence="1" id="KW-0479">Metal-binding</keyword>
<dbReference type="InterPro" id="IPR013083">
    <property type="entry name" value="Znf_RING/FYVE/PHD"/>
</dbReference>
<dbReference type="PANTHER" id="PTHR45931:SF3">
    <property type="entry name" value="RING ZINC FINGER-CONTAINING PROTEIN"/>
    <property type="match status" value="1"/>
</dbReference>
<keyword evidence="8" id="KW-1185">Reference proteome</keyword>
<dbReference type="Proteomes" id="UP001158986">
    <property type="component" value="Unassembled WGS sequence"/>
</dbReference>
<dbReference type="PROSITE" id="PS50089">
    <property type="entry name" value="ZF_RING_2"/>
    <property type="match status" value="1"/>
</dbReference>
<dbReference type="Pfam" id="PF13639">
    <property type="entry name" value="zf-RING_2"/>
    <property type="match status" value="1"/>
</dbReference>
<dbReference type="PANTHER" id="PTHR45931">
    <property type="entry name" value="SI:CH211-59O9.10"/>
    <property type="match status" value="1"/>
</dbReference>
<dbReference type="InterPro" id="IPR051834">
    <property type="entry name" value="RING_finger_E3_ligase"/>
</dbReference>
<sequence length="192" mass="22087">MLRMRLITTGGLGVAIVVFALSFPQAIFPLILTFGLPIVMYGIISLLELAIMRTKHEWMENDQQQRIQTQLGVIQISRTLYEQLDSDVLQLLMSTRDFDGNDYERLMRLQELNERQHESATLQKIQQLPIVIVTNSLLQAFENARCTVCLSAFQVGDRVRMMPCFDRFHPECIDPWLREKGCCPICKLPAIT</sequence>
<keyword evidence="5" id="KW-1133">Transmembrane helix</keyword>
<dbReference type="SUPFAM" id="SSF57850">
    <property type="entry name" value="RING/U-box"/>
    <property type="match status" value="1"/>
</dbReference>
<evidence type="ECO:0000256" key="5">
    <source>
        <dbReference type="SAM" id="Phobius"/>
    </source>
</evidence>
<protein>
    <recommendedName>
        <fullName evidence="6">RING-type domain-containing protein</fullName>
    </recommendedName>
</protein>
<feature type="domain" description="RING-type" evidence="6">
    <location>
        <begin position="146"/>
        <end position="187"/>
    </location>
</feature>
<feature type="transmembrane region" description="Helical" evidence="5">
    <location>
        <begin position="30"/>
        <end position="51"/>
    </location>
</feature>
<name>A0ABN8CLQ9_9STRA</name>
<evidence type="ECO:0000259" key="6">
    <source>
        <dbReference type="PROSITE" id="PS50089"/>
    </source>
</evidence>
<evidence type="ECO:0000256" key="2">
    <source>
        <dbReference type="ARBA" id="ARBA00022771"/>
    </source>
</evidence>
<dbReference type="InterPro" id="IPR001841">
    <property type="entry name" value="Znf_RING"/>
</dbReference>
<comment type="caution">
    <text evidence="7">The sequence shown here is derived from an EMBL/GenBank/DDBJ whole genome shotgun (WGS) entry which is preliminary data.</text>
</comment>
<evidence type="ECO:0000256" key="1">
    <source>
        <dbReference type="ARBA" id="ARBA00022723"/>
    </source>
</evidence>
<keyword evidence="5" id="KW-0812">Transmembrane</keyword>